<name>A0ABZ2KLS7_9BACT</name>
<dbReference type="EMBL" id="CP089982">
    <property type="protein sequence ID" value="WXA99617.1"/>
    <property type="molecule type" value="Genomic_DNA"/>
</dbReference>
<organism evidence="1 2">
    <name type="scientific">Pendulispora brunnea</name>
    <dbReference type="NCBI Taxonomy" id="2905690"/>
    <lineage>
        <taxon>Bacteria</taxon>
        <taxon>Pseudomonadati</taxon>
        <taxon>Myxococcota</taxon>
        <taxon>Myxococcia</taxon>
        <taxon>Myxococcales</taxon>
        <taxon>Sorangiineae</taxon>
        <taxon>Pendulisporaceae</taxon>
        <taxon>Pendulispora</taxon>
    </lineage>
</organism>
<reference evidence="1 2" key="1">
    <citation type="submission" date="2021-12" db="EMBL/GenBank/DDBJ databases">
        <title>Discovery of the Pendulisporaceae a myxobacterial family with distinct sporulation behavior and unique specialized metabolism.</title>
        <authorList>
            <person name="Garcia R."/>
            <person name="Popoff A."/>
            <person name="Bader C.D."/>
            <person name="Loehr J."/>
            <person name="Walesch S."/>
            <person name="Walt C."/>
            <person name="Boldt J."/>
            <person name="Bunk B."/>
            <person name="Haeckl F.J.F.P.J."/>
            <person name="Gunesch A.P."/>
            <person name="Birkelbach J."/>
            <person name="Nuebel U."/>
            <person name="Pietschmann T."/>
            <person name="Bach T."/>
            <person name="Mueller R."/>
        </authorList>
    </citation>
    <scope>NUCLEOTIDE SEQUENCE [LARGE SCALE GENOMIC DNA]</scope>
    <source>
        <strain evidence="1 2">MSr12523</strain>
    </source>
</reference>
<dbReference type="RefSeq" id="WP_394850258.1">
    <property type="nucleotide sequence ID" value="NZ_CP089982.1"/>
</dbReference>
<evidence type="ECO:0000313" key="1">
    <source>
        <dbReference type="EMBL" id="WXA99617.1"/>
    </source>
</evidence>
<dbReference type="Proteomes" id="UP001379533">
    <property type="component" value="Chromosome"/>
</dbReference>
<accession>A0ABZ2KLS7</accession>
<keyword evidence="2" id="KW-1185">Reference proteome</keyword>
<evidence type="ECO:0000313" key="2">
    <source>
        <dbReference type="Proteomes" id="UP001379533"/>
    </source>
</evidence>
<protein>
    <submittedName>
        <fullName evidence="1">Uncharacterized protein</fullName>
    </submittedName>
</protein>
<sequence length="427" mass="47432">MATGNARWMLSQEARAMLNRLDRVQSLMLAETMVPAAAPSAAALLAIDGFLASGRRALRSRIRRYLAWLASDAGRATRIEDAHRNFTFLRLRFNAVLTQFDIFSEAMSQRSESRTGVWLAALDFAAKDALTLPGCPEPPPVLCYLARDMGGAIRRARTRLPGGGQNPVAIVRIPRERMLGSGIASSLVHEIGHQAAGLFDLLPPLRATLAPHAHDSAVESRIWQSWRRWISEILADLWAVARVGATSTLGLMTLVSLPRAFVFRANVDDPHPTPWIRVKVSCAMGNALYPHPQWQALAQLWESYYPINDLPFEQRGWLRVLEASIPRFLGRLLAHRPESLGRVRLGDALRQADRRPSHLSELCRTWRRAPELVKHASPCLVFAVLGQGRLDGTVTPEEEGNVLAGLLDHWAITATTTRAVSEMRRAI</sequence>
<gene>
    <name evidence="1" type="ORF">LZC95_22725</name>
</gene>
<proteinExistence type="predicted"/>